<organism evidence="1 2">
    <name type="scientific">Mycena metata</name>
    <dbReference type="NCBI Taxonomy" id="1033252"/>
    <lineage>
        <taxon>Eukaryota</taxon>
        <taxon>Fungi</taxon>
        <taxon>Dikarya</taxon>
        <taxon>Basidiomycota</taxon>
        <taxon>Agaricomycotina</taxon>
        <taxon>Agaricomycetes</taxon>
        <taxon>Agaricomycetidae</taxon>
        <taxon>Agaricales</taxon>
        <taxon>Marasmiineae</taxon>
        <taxon>Mycenaceae</taxon>
        <taxon>Mycena</taxon>
    </lineage>
</organism>
<evidence type="ECO:0000313" key="2">
    <source>
        <dbReference type="Proteomes" id="UP001215598"/>
    </source>
</evidence>
<reference evidence="1" key="1">
    <citation type="submission" date="2023-03" db="EMBL/GenBank/DDBJ databases">
        <title>Massive genome expansion in bonnet fungi (Mycena s.s.) driven by repeated elements and novel gene families across ecological guilds.</title>
        <authorList>
            <consortium name="Lawrence Berkeley National Laboratory"/>
            <person name="Harder C.B."/>
            <person name="Miyauchi S."/>
            <person name="Viragh M."/>
            <person name="Kuo A."/>
            <person name="Thoen E."/>
            <person name="Andreopoulos B."/>
            <person name="Lu D."/>
            <person name="Skrede I."/>
            <person name="Drula E."/>
            <person name="Henrissat B."/>
            <person name="Morin E."/>
            <person name="Kohler A."/>
            <person name="Barry K."/>
            <person name="LaButti K."/>
            <person name="Morin E."/>
            <person name="Salamov A."/>
            <person name="Lipzen A."/>
            <person name="Mereny Z."/>
            <person name="Hegedus B."/>
            <person name="Baldrian P."/>
            <person name="Stursova M."/>
            <person name="Weitz H."/>
            <person name="Taylor A."/>
            <person name="Grigoriev I.V."/>
            <person name="Nagy L.G."/>
            <person name="Martin F."/>
            <person name="Kauserud H."/>
        </authorList>
    </citation>
    <scope>NUCLEOTIDE SEQUENCE</scope>
    <source>
        <strain evidence="1">CBHHK182m</strain>
    </source>
</reference>
<comment type="caution">
    <text evidence="1">The sequence shown here is derived from an EMBL/GenBank/DDBJ whole genome shotgun (WGS) entry which is preliminary data.</text>
</comment>
<sequence>MYSEISAMLIYAHGEARGHSSRGGVGFQREINITGRAFDKEIPLSSARRPVLRQHTGYSFWLKNPVSQFLQKRGWFQAENCAGLGRSRAFSYVLLYRLGLLDLSFPVISLYFTGPITETAWQAEQFKSVELANVRHPYPLRAETGCKLARSSMRPSFASYLRVTTDPNQLAELLGNTQVHGNMI</sequence>
<name>A0AAD7JBA6_9AGAR</name>
<protein>
    <submittedName>
        <fullName evidence="1">Uncharacterized protein</fullName>
    </submittedName>
</protein>
<accession>A0AAD7JBA6</accession>
<dbReference type="Proteomes" id="UP001215598">
    <property type="component" value="Unassembled WGS sequence"/>
</dbReference>
<proteinExistence type="predicted"/>
<dbReference type="AlphaFoldDB" id="A0AAD7JBA6"/>
<evidence type="ECO:0000313" key="1">
    <source>
        <dbReference type="EMBL" id="KAJ7761064.1"/>
    </source>
</evidence>
<keyword evidence="2" id="KW-1185">Reference proteome</keyword>
<gene>
    <name evidence="1" type="ORF">B0H16DRAFT_1456328</name>
</gene>
<dbReference type="EMBL" id="JARKIB010000036">
    <property type="protein sequence ID" value="KAJ7761064.1"/>
    <property type="molecule type" value="Genomic_DNA"/>
</dbReference>